<dbReference type="GO" id="GO:0008295">
    <property type="term" value="P:spermidine biosynthetic process"/>
    <property type="evidence" value="ECO:0007669"/>
    <property type="project" value="UniProtKB-KW"/>
</dbReference>
<keyword evidence="11" id="KW-1185">Reference proteome</keyword>
<dbReference type="Pfam" id="PF02675">
    <property type="entry name" value="AdoMet_dc"/>
    <property type="match status" value="1"/>
</dbReference>
<dbReference type="Proteomes" id="UP000676169">
    <property type="component" value="Chromosome"/>
</dbReference>
<evidence type="ECO:0000256" key="3">
    <source>
        <dbReference type="ARBA" id="ARBA00022813"/>
    </source>
</evidence>
<proteinExistence type="predicted"/>
<keyword evidence="9" id="KW-0670">Pyruvate</keyword>
<dbReference type="PANTHER" id="PTHR33866">
    <property type="entry name" value="S-ADENOSYLMETHIONINE DECARBOXYLASE PROENZYME"/>
    <property type="match status" value="1"/>
</dbReference>
<evidence type="ECO:0000256" key="6">
    <source>
        <dbReference type="ARBA" id="ARBA00023145"/>
    </source>
</evidence>
<dbReference type="GO" id="GO:0005829">
    <property type="term" value="C:cytosol"/>
    <property type="evidence" value="ECO:0007669"/>
    <property type="project" value="TreeGrafter"/>
</dbReference>
<evidence type="ECO:0000256" key="5">
    <source>
        <dbReference type="ARBA" id="ARBA00023115"/>
    </source>
</evidence>
<keyword evidence="7 10" id="KW-0456">Lyase</keyword>
<keyword evidence="3" id="KW-0068">Autocatalytic cleavage</keyword>
<evidence type="ECO:0000313" key="10">
    <source>
        <dbReference type="EMBL" id="QUE50106.1"/>
    </source>
</evidence>
<name>A0A975G7C0_9BACT</name>
<keyword evidence="6" id="KW-0865">Zymogen</keyword>
<dbReference type="Gene3D" id="3.60.90.10">
    <property type="entry name" value="S-adenosylmethionine decarboxylase"/>
    <property type="match status" value="1"/>
</dbReference>
<evidence type="ECO:0000313" key="11">
    <source>
        <dbReference type="Proteomes" id="UP000676169"/>
    </source>
</evidence>
<comment type="cofactor">
    <cofactor evidence="1">
        <name>pyruvate</name>
        <dbReference type="ChEBI" id="CHEBI:15361"/>
    </cofactor>
</comment>
<dbReference type="KEGG" id="lamb:KBB96_14670"/>
<dbReference type="PANTHER" id="PTHR33866:SF2">
    <property type="entry name" value="S-ADENOSYLMETHIONINE DECARBOXYLASE PROENZYME"/>
    <property type="match status" value="1"/>
</dbReference>
<evidence type="ECO:0000256" key="9">
    <source>
        <dbReference type="ARBA" id="ARBA00023317"/>
    </source>
</evidence>
<dbReference type="InterPro" id="IPR003826">
    <property type="entry name" value="AdoMetDC_fam_prok"/>
</dbReference>
<evidence type="ECO:0000256" key="1">
    <source>
        <dbReference type="ARBA" id="ARBA00001928"/>
    </source>
</evidence>
<evidence type="ECO:0000256" key="7">
    <source>
        <dbReference type="ARBA" id="ARBA00023239"/>
    </source>
</evidence>
<dbReference type="InterPro" id="IPR016067">
    <property type="entry name" value="S-AdoMet_deCO2ase_core"/>
</dbReference>
<dbReference type="AlphaFoldDB" id="A0A975G7C0"/>
<keyword evidence="2" id="KW-0210">Decarboxylase</keyword>
<dbReference type="NCBIfam" id="TIGR03330">
    <property type="entry name" value="SAM_DCase_Bsu"/>
    <property type="match status" value="1"/>
</dbReference>
<keyword evidence="5" id="KW-0620">Polyamine biosynthesis</keyword>
<dbReference type="InterPro" id="IPR017716">
    <property type="entry name" value="S-AdoMet_deCOase_pro-enz"/>
</dbReference>
<keyword evidence="4" id="KW-0745">Spermidine biosynthesis</keyword>
<sequence>MTLAWHTLIDYHDCDSARLTDPGGLRTVLLEAISAAGGTYVTDVFHQFSPHGLSGVVVIAESHVAIHTWPEHRFAAVDIFSCSPSLDQEAVIVRLGAWLGAEWRRIDPRERGLHVHRAPTDCGKKDG</sequence>
<accession>A0A975G7C0</accession>
<protein>
    <submittedName>
        <fullName evidence="10">Adenosylmethionine decarboxylase</fullName>
        <ecNumber evidence="10">4.1.1.50</ecNumber>
    </submittedName>
</protein>
<dbReference type="EMBL" id="CP073100">
    <property type="protein sequence ID" value="QUE50106.1"/>
    <property type="molecule type" value="Genomic_DNA"/>
</dbReference>
<evidence type="ECO:0000256" key="4">
    <source>
        <dbReference type="ARBA" id="ARBA00023066"/>
    </source>
</evidence>
<evidence type="ECO:0000256" key="8">
    <source>
        <dbReference type="ARBA" id="ARBA00023270"/>
    </source>
</evidence>
<gene>
    <name evidence="10" type="primary">speD</name>
    <name evidence="10" type="ORF">KBB96_14670</name>
</gene>
<organism evidence="10 11">
    <name type="scientific">Luteolibacter ambystomatis</name>
    <dbReference type="NCBI Taxonomy" id="2824561"/>
    <lineage>
        <taxon>Bacteria</taxon>
        <taxon>Pseudomonadati</taxon>
        <taxon>Verrucomicrobiota</taxon>
        <taxon>Verrucomicrobiia</taxon>
        <taxon>Verrucomicrobiales</taxon>
        <taxon>Verrucomicrobiaceae</taxon>
        <taxon>Luteolibacter</taxon>
    </lineage>
</organism>
<keyword evidence="8" id="KW-0704">Schiff base</keyword>
<dbReference type="EC" id="4.1.1.50" evidence="10"/>
<dbReference type="SUPFAM" id="SSF56276">
    <property type="entry name" value="S-adenosylmethionine decarboxylase"/>
    <property type="match status" value="1"/>
</dbReference>
<evidence type="ECO:0000256" key="2">
    <source>
        <dbReference type="ARBA" id="ARBA00022793"/>
    </source>
</evidence>
<reference evidence="10" key="1">
    <citation type="submission" date="2021-04" db="EMBL/GenBank/DDBJ databases">
        <title>Luteolibacter sp. 32A isolated from the skin of an Anderson's salamander (Ambystoma andersonii).</title>
        <authorList>
            <person name="Spergser J."/>
            <person name="Busse H.-J."/>
        </authorList>
    </citation>
    <scope>NUCLEOTIDE SEQUENCE</scope>
    <source>
        <strain evidence="10">32A</strain>
    </source>
</reference>
<dbReference type="RefSeq" id="WP_211630195.1">
    <property type="nucleotide sequence ID" value="NZ_CP073100.1"/>
</dbReference>
<dbReference type="GO" id="GO:0004014">
    <property type="term" value="F:adenosylmethionine decarboxylase activity"/>
    <property type="evidence" value="ECO:0007669"/>
    <property type="project" value="UniProtKB-EC"/>
</dbReference>